<reference evidence="3" key="1">
    <citation type="submission" date="2022-11" db="UniProtKB">
        <authorList>
            <consortium name="EnsemblMetazoa"/>
        </authorList>
    </citation>
    <scope>IDENTIFICATION</scope>
</reference>
<dbReference type="KEGG" id="epa:110251906"/>
<dbReference type="EnsemblMetazoa" id="XM_028663113.1">
    <property type="protein sequence ID" value="XP_028518914.1"/>
    <property type="gene ID" value="LOC110251906"/>
</dbReference>
<evidence type="ECO:0000256" key="1">
    <source>
        <dbReference type="SAM" id="MobiDB-lite"/>
    </source>
</evidence>
<feature type="domain" description="Mutator-like transposase" evidence="2">
    <location>
        <begin position="1"/>
        <end position="86"/>
    </location>
</feature>
<name>A0A913YUN6_EXADI</name>
<dbReference type="RefSeq" id="XP_028518914.1">
    <property type="nucleotide sequence ID" value="XM_028663113.1"/>
</dbReference>
<evidence type="ECO:0000259" key="2">
    <source>
        <dbReference type="Pfam" id="PF20700"/>
    </source>
</evidence>
<dbReference type="GeneID" id="110251906"/>
<dbReference type="AlphaFoldDB" id="A0A913YUN6"/>
<dbReference type="Proteomes" id="UP000887567">
    <property type="component" value="Unplaced"/>
</dbReference>
<evidence type="ECO:0000313" key="4">
    <source>
        <dbReference type="Proteomes" id="UP000887567"/>
    </source>
</evidence>
<feature type="compositionally biased region" description="Basic and acidic residues" evidence="1">
    <location>
        <begin position="133"/>
        <end position="144"/>
    </location>
</feature>
<sequence>MVDAGIGPAQMKRLLGIMNIPTPDEKTLKKRESEAGEAIENQAKLSCKSALEEEVEKTENGRKKITASFDGAWQTGGSGRSYKSLSDSRIVAALSNERNCVSLMNADDLRDTAKAVNNSMSQNSVQDVSENENTDRVSDSEDDE</sequence>
<dbReference type="Pfam" id="PF20700">
    <property type="entry name" value="Mutator"/>
    <property type="match status" value="1"/>
</dbReference>
<keyword evidence="4" id="KW-1185">Reference proteome</keyword>
<feature type="region of interest" description="Disordered" evidence="1">
    <location>
        <begin position="117"/>
        <end position="144"/>
    </location>
</feature>
<organism evidence="3 4">
    <name type="scientific">Exaiptasia diaphana</name>
    <name type="common">Tropical sea anemone</name>
    <name type="synonym">Aiptasia pulchella</name>
    <dbReference type="NCBI Taxonomy" id="2652724"/>
    <lineage>
        <taxon>Eukaryota</taxon>
        <taxon>Metazoa</taxon>
        <taxon>Cnidaria</taxon>
        <taxon>Anthozoa</taxon>
        <taxon>Hexacorallia</taxon>
        <taxon>Actiniaria</taxon>
        <taxon>Aiptasiidae</taxon>
        <taxon>Exaiptasia</taxon>
    </lineage>
</organism>
<feature type="compositionally biased region" description="Polar residues" evidence="1">
    <location>
        <begin position="117"/>
        <end position="128"/>
    </location>
</feature>
<dbReference type="InterPro" id="IPR049012">
    <property type="entry name" value="Mutator_transp_dom"/>
</dbReference>
<proteinExistence type="predicted"/>
<accession>A0A913YUN6</accession>
<protein>
    <recommendedName>
        <fullName evidence="2">Mutator-like transposase domain-containing protein</fullName>
    </recommendedName>
</protein>
<evidence type="ECO:0000313" key="3">
    <source>
        <dbReference type="EnsemblMetazoa" id="XP_028518914.1"/>
    </source>
</evidence>
<dbReference type="OrthoDB" id="6152639at2759"/>